<feature type="compositionally biased region" description="Basic residues" evidence="1">
    <location>
        <begin position="1"/>
        <end position="10"/>
    </location>
</feature>
<gene>
    <name evidence="2" type="ORF">CC86DRAFT_78935</name>
</gene>
<dbReference type="EMBL" id="MU006234">
    <property type="protein sequence ID" value="KAF2822456.1"/>
    <property type="molecule type" value="Genomic_DNA"/>
</dbReference>
<evidence type="ECO:0000256" key="1">
    <source>
        <dbReference type="SAM" id="MobiDB-lite"/>
    </source>
</evidence>
<dbReference type="OrthoDB" id="10478632at2759"/>
<dbReference type="Proteomes" id="UP000799424">
    <property type="component" value="Unassembled WGS sequence"/>
</dbReference>
<organism evidence="2 3">
    <name type="scientific">Ophiobolus disseminans</name>
    <dbReference type="NCBI Taxonomy" id="1469910"/>
    <lineage>
        <taxon>Eukaryota</taxon>
        <taxon>Fungi</taxon>
        <taxon>Dikarya</taxon>
        <taxon>Ascomycota</taxon>
        <taxon>Pezizomycotina</taxon>
        <taxon>Dothideomycetes</taxon>
        <taxon>Pleosporomycetidae</taxon>
        <taxon>Pleosporales</taxon>
        <taxon>Pleosporineae</taxon>
        <taxon>Phaeosphaeriaceae</taxon>
        <taxon>Ophiobolus</taxon>
    </lineage>
</organism>
<evidence type="ECO:0000313" key="3">
    <source>
        <dbReference type="Proteomes" id="UP000799424"/>
    </source>
</evidence>
<proteinExistence type="predicted"/>
<dbReference type="AlphaFoldDB" id="A0A6A6ZNK1"/>
<protein>
    <submittedName>
        <fullName evidence="2">Uncharacterized protein</fullName>
    </submittedName>
</protein>
<sequence length="81" mass="8437">MFPVSARRRGGSGLSLFPGSPNTAKPLASSSLRHVALCDAPSFETGSVAPRTAAKLMRPAPDHQDGGDQIVFKLTSHPLPA</sequence>
<reference evidence="2" key="1">
    <citation type="journal article" date="2020" name="Stud. Mycol.">
        <title>101 Dothideomycetes genomes: a test case for predicting lifestyles and emergence of pathogens.</title>
        <authorList>
            <person name="Haridas S."/>
            <person name="Albert R."/>
            <person name="Binder M."/>
            <person name="Bloem J."/>
            <person name="Labutti K."/>
            <person name="Salamov A."/>
            <person name="Andreopoulos B."/>
            <person name="Baker S."/>
            <person name="Barry K."/>
            <person name="Bills G."/>
            <person name="Bluhm B."/>
            <person name="Cannon C."/>
            <person name="Castanera R."/>
            <person name="Culley D."/>
            <person name="Daum C."/>
            <person name="Ezra D."/>
            <person name="Gonzalez J."/>
            <person name="Henrissat B."/>
            <person name="Kuo A."/>
            <person name="Liang C."/>
            <person name="Lipzen A."/>
            <person name="Lutzoni F."/>
            <person name="Magnuson J."/>
            <person name="Mondo S."/>
            <person name="Nolan M."/>
            <person name="Ohm R."/>
            <person name="Pangilinan J."/>
            <person name="Park H.-J."/>
            <person name="Ramirez L."/>
            <person name="Alfaro M."/>
            <person name="Sun H."/>
            <person name="Tritt A."/>
            <person name="Yoshinaga Y."/>
            <person name="Zwiers L.-H."/>
            <person name="Turgeon B."/>
            <person name="Goodwin S."/>
            <person name="Spatafora J."/>
            <person name="Crous P."/>
            <person name="Grigoriev I."/>
        </authorList>
    </citation>
    <scope>NUCLEOTIDE SEQUENCE</scope>
    <source>
        <strain evidence="2">CBS 113818</strain>
    </source>
</reference>
<name>A0A6A6ZNK1_9PLEO</name>
<accession>A0A6A6ZNK1</accession>
<evidence type="ECO:0000313" key="2">
    <source>
        <dbReference type="EMBL" id="KAF2822456.1"/>
    </source>
</evidence>
<keyword evidence="3" id="KW-1185">Reference proteome</keyword>
<feature type="region of interest" description="Disordered" evidence="1">
    <location>
        <begin position="1"/>
        <end position="25"/>
    </location>
</feature>